<organism evidence="3 4">
    <name type="scientific">Phytophthora ramorum</name>
    <name type="common">Sudden oak death agent</name>
    <dbReference type="NCBI Taxonomy" id="164328"/>
    <lineage>
        <taxon>Eukaryota</taxon>
        <taxon>Sar</taxon>
        <taxon>Stramenopiles</taxon>
        <taxon>Oomycota</taxon>
        <taxon>Peronosporomycetes</taxon>
        <taxon>Peronosporales</taxon>
        <taxon>Peronosporaceae</taxon>
        <taxon>Phytophthora</taxon>
    </lineage>
</organism>
<reference evidence="4" key="1">
    <citation type="journal article" date="2006" name="Science">
        <title>Phytophthora genome sequences uncover evolutionary origins and mechanisms of pathogenesis.</title>
        <authorList>
            <person name="Tyler B.M."/>
            <person name="Tripathy S."/>
            <person name="Zhang X."/>
            <person name="Dehal P."/>
            <person name="Jiang R.H."/>
            <person name="Aerts A."/>
            <person name="Arredondo F.D."/>
            <person name="Baxter L."/>
            <person name="Bensasson D."/>
            <person name="Beynon J.L."/>
            <person name="Chapman J."/>
            <person name="Damasceno C.M."/>
            <person name="Dorrance A.E."/>
            <person name="Dou D."/>
            <person name="Dickerman A.W."/>
            <person name="Dubchak I.L."/>
            <person name="Garbelotto M."/>
            <person name="Gijzen M."/>
            <person name="Gordon S.G."/>
            <person name="Govers F."/>
            <person name="Grunwald N.J."/>
            <person name="Huang W."/>
            <person name="Ivors K.L."/>
            <person name="Jones R.W."/>
            <person name="Kamoun S."/>
            <person name="Krampis K."/>
            <person name="Lamour K.H."/>
            <person name="Lee M.K."/>
            <person name="McDonald W.H."/>
            <person name="Medina M."/>
            <person name="Meijer H.J."/>
            <person name="Nordberg E.K."/>
            <person name="Maclean D.J."/>
            <person name="Ospina-Giraldo M.D."/>
            <person name="Morris P.F."/>
            <person name="Phuntumart V."/>
            <person name="Putnam N.H."/>
            <person name="Rash S."/>
            <person name="Rose J.K."/>
            <person name="Sakihama Y."/>
            <person name="Salamov A.A."/>
            <person name="Savidor A."/>
            <person name="Scheuring C.F."/>
            <person name="Smith B.M."/>
            <person name="Sobral B.W."/>
            <person name="Terry A."/>
            <person name="Torto-Alalibo T.A."/>
            <person name="Win J."/>
            <person name="Xu Z."/>
            <person name="Zhang H."/>
            <person name="Grigoriev I.V."/>
            <person name="Rokhsar D.S."/>
            <person name="Boore J.L."/>
        </authorList>
    </citation>
    <scope>NUCLEOTIDE SEQUENCE [LARGE SCALE GENOMIC DNA]</scope>
    <source>
        <strain evidence="4">Pr102</strain>
    </source>
</reference>
<dbReference type="GO" id="GO:0004674">
    <property type="term" value="F:protein serine/threonine kinase activity"/>
    <property type="evidence" value="ECO:0000318"/>
    <property type="project" value="GO_Central"/>
</dbReference>
<evidence type="ECO:0000256" key="1">
    <source>
        <dbReference type="SAM" id="MobiDB-lite"/>
    </source>
</evidence>
<dbReference type="VEuPathDB" id="FungiDB:KRP22_11171"/>
<name>H3H041_PHYRM</name>
<dbReference type="OMA" id="DSSECCI"/>
<dbReference type="Pfam" id="PF07714">
    <property type="entry name" value="PK_Tyr_Ser-Thr"/>
    <property type="match status" value="1"/>
</dbReference>
<keyword evidence="4" id="KW-1185">Reference proteome</keyword>
<protein>
    <recommendedName>
        <fullName evidence="2">Protein kinase domain-containing protein</fullName>
    </recommendedName>
</protein>
<dbReference type="InterPro" id="IPR000719">
    <property type="entry name" value="Prot_kinase_dom"/>
</dbReference>
<dbReference type="EnsemblProtists" id="Phyra83493">
    <property type="protein sequence ID" value="Phyra83493"/>
    <property type="gene ID" value="Phyra83493"/>
</dbReference>
<dbReference type="RefSeq" id="XP_067748961.1">
    <property type="nucleotide sequence ID" value="XM_067886285.1"/>
</dbReference>
<dbReference type="GeneID" id="94222091"/>
<feature type="region of interest" description="Disordered" evidence="1">
    <location>
        <begin position="292"/>
        <end position="312"/>
    </location>
</feature>
<feature type="compositionally biased region" description="Basic and acidic residues" evidence="1">
    <location>
        <begin position="293"/>
        <end position="311"/>
    </location>
</feature>
<dbReference type="Gene3D" id="1.10.510.10">
    <property type="entry name" value="Transferase(Phosphotransferase) domain 1"/>
    <property type="match status" value="1"/>
</dbReference>
<dbReference type="InParanoid" id="H3H041"/>
<evidence type="ECO:0000313" key="4">
    <source>
        <dbReference type="Proteomes" id="UP000005238"/>
    </source>
</evidence>
<dbReference type="InterPro" id="IPR011009">
    <property type="entry name" value="Kinase-like_dom_sf"/>
</dbReference>
<dbReference type="VEuPathDB" id="FungiDB:KRP23_1628"/>
<dbReference type="GO" id="GO:0005524">
    <property type="term" value="F:ATP binding"/>
    <property type="evidence" value="ECO:0007669"/>
    <property type="project" value="InterPro"/>
</dbReference>
<evidence type="ECO:0000313" key="3">
    <source>
        <dbReference type="EnsemblProtists" id="Phyra83493"/>
    </source>
</evidence>
<dbReference type="Gene3D" id="3.30.200.20">
    <property type="entry name" value="Phosphorylase Kinase, domain 1"/>
    <property type="match status" value="1"/>
</dbReference>
<dbReference type="EMBL" id="DS566086">
    <property type="status" value="NOT_ANNOTATED_CDS"/>
    <property type="molecule type" value="Genomic_DNA"/>
</dbReference>
<dbReference type="eggNOG" id="KOG1187">
    <property type="taxonomic scope" value="Eukaryota"/>
</dbReference>
<dbReference type="InterPro" id="IPR051681">
    <property type="entry name" value="Ser/Thr_Kinases-Pseudokinases"/>
</dbReference>
<dbReference type="AlphaFoldDB" id="H3H041"/>
<dbReference type="InterPro" id="IPR001245">
    <property type="entry name" value="Ser-Thr/Tyr_kinase_cat_dom"/>
</dbReference>
<evidence type="ECO:0000259" key="2">
    <source>
        <dbReference type="PROSITE" id="PS50011"/>
    </source>
</evidence>
<dbReference type="CDD" id="cd00180">
    <property type="entry name" value="PKc"/>
    <property type="match status" value="1"/>
</dbReference>
<reference evidence="3" key="2">
    <citation type="submission" date="2015-06" db="UniProtKB">
        <authorList>
            <consortium name="EnsemblProtists"/>
        </authorList>
    </citation>
    <scope>IDENTIFICATION</scope>
    <source>
        <strain evidence="3">Pr102</strain>
    </source>
</reference>
<dbReference type="PANTHER" id="PTHR44329:SF214">
    <property type="entry name" value="PROTEIN KINASE DOMAIN-CONTAINING PROTEIN"/>
    <property type="match status" value="1"/>
</dbReference>
<dbReference type="SUPFAM" id="SSF56112">
    <property type="entry name" value="Protein kinase-like (PK-like)"/>
    <property type="match status" value="1"/>
</dbReference>
<dbReference type="OrthoDB" id="4062651at2759"/>
<dbReference type="Proteomes" id="UP000005238">
    <property type="component" value="Unassembled WGS sequence"/>
</dbReference>
<dbReference type="HOGENOM" id="CLU_032529_0_0_1"/>
<proteinExistence type="predicted"/>
<feature type="domain" description="Protein kinase" evidence="2">
    <location>
        <begin position="276"/>
        <end position="577"/>
    </location>
</feature>
<accession>H3H041</accession>
<dbReference type="STRING" id="164328.H3H041"/>
<dbReference type="PROSITE" id="PS50011">
    <property type="entry name" value="PROTEIN_KINASE_DOM"/>
    <property type="match status" value="1"/>
</dbReference>
<dbReference type="PANTHER" id="PTHR44329">
    <property type="entry name" value="SERINE/THREONINE-PROTEIN KINASE TNNI3K-RELATED"/>
    <property type="match status" value="1"/>
</dbReference>
<sequence>MESLSSTASADLRVLRSPQLSPRPHQVMFQAVHQLALDVGAALVQQLAAQPPARRGVGIFRRHSSASTKKPQKDKKRLIFANAKARSAPKIERDFSQTDPCSLLSDMESQKASKVPFETAVVVFHQVVKTLQQFVTTFAKTDRFVFHLASMRRMFLDLHAVGVKLDYIMEVGGLEDIVKKEKEEHWEKQLQAGREKEEAVLSTRAAKNALPFARKMLPHEPMEALTLLKFEIDFFKPGNSTKHVASMKKVFFSVVRSSNGRVAKIPDWYIPPNAMNYSREKAMLGSVGTTHRGVWEDRKPPDGKKPEKHEGDELEPTLYNVVVKRLFIHADAIEVFRQEVETWFMMDHPNILKLYGASHCSRPALLVFEDATNGPLVNHLALQRQLQAESRREKRKRAHELEQQWPYRNQRHALWSLFLQAAEGLLYLHDDRRLVHSNLKSDNILVTADGQVKLTDFGLGMLALQNHAVQDKKFQELGWRAPNCRQKKLFRPSFQDDIYSLGLCVLDVLVPSLSSIVQAKSPNGPGRVGEEEFDPLADSVLALIPVETHRELVVDMCQVEPEARLTLEQVISRMQRMRDEAALEPADSSECCIL</sequence>